<organism evidence="1 2">
    <name type="scientific">Camellia sinensis</name>
    <name type="common">Tea plant</name>
    <name type="synonym">Thea sinensis</name>
    <dbReference type="NCBI Taxonomy" id="4442"/>
    <lineage>
        <taxon>Eukaryota</taxon>
        <taxon>Viridiplantae</taxon>
        <taxon>Streptophyta</taxon>
        <taxon>Embryophyta</taxon>
        <taxon>Tracheophyta</taxon>
        <taxon>Spermatophyta</taxon>
        <taxon>Magnoliopsida</taxon>
        <taxon>eudicotyledons</taxon>
        <taxon>Gunneridae</taxon>
        <taxon>Pentapetalae</taxon>
        <taxon>asterids</taxon>
        <taxon>Ericales</taxon>
        <taxon>Theaceae</taxon>
        <taxon>Camellia</taxon>
    </lineage>
</organism>
<name>A0A7J7GKF5_CAMSI</name>
<dbReference type="AlphaFoldDB" id="A0A7J7GKF5"/>
<dbReference type="EMBL" id="JACBKZ010000010">
    <property type="protein sequence ID" value="KAF5939934.1"/>
    <property type="molecule type" value="Genomic_DNA"/>
</dbReference>
<reference evidence="2" key="1">
    <citation type="journal article" date="2020" name="Nat. Commun.">
        <title>Genome assembly of wild tea tree DASZ reveals pedigree and selection history of tea varieties.</title>
        <authorList>
            <person name="Zhang W."/>
            <person name="Zhang Y."/>
            <person name="Qiu H."/>
            <person name="Guo Y."/>
            <person name="Wan H."/>
            <person name="Zhang X."/>
            <person name="Scossa F."/>
            <person name="Alseekh S."/>
            <person name="Zhang Q."/>
            <person name="Wang P."/>
            <person name="Xu L."/>
            <person name="Schmidt M.H."/>
            <person name="Jia X."/>
            <person name="Li D."/>
            <person name="Zhu A."/>
            <person name="Guo F."/>
            <person name="Chen W."/>
            <person name="Ni D."/>
            <person name="Usadel B."/>
            <person name="Fernie A.R."/>
            <person name="Wen W."/>
        </authorList>
    </citation>
    <scope>NUCLEOTIDE SEQUENCE [LARGE SCALE GENOMIC DNA]</scope>
    <source>
        <strain evidence="2">cv. G240</strain>
    </source>
</reference>
<accession>A0A7J7GKF5</accession>
<gene>
    <name evidence="1" type="ORF">HYC85_021101</name>
</gene>
<comment type="caution">
    <text evidence="1">The sequence shown here is derived from an EMBL/GenBank/DDBJ whole genome shotgun (WGS) entry which is preliminary data.</text>
</comment>
<evidence type="ECO:0000313" key="2">
    <source>
        <dbReference type="Proteomes" id="UP000593564"/>
    </source>
</evidence>
<dbReference type="Proteomes" id="UP000593564">
    <property type="component" value="Unassembled WGS sequence"/>
</dbReference>
<keyword evidence="2" id="KW-1185">Reference proteome</keyword>
<protein>
    <submittedName>
        <fullName evidence="1">Uncharacterized protein</fullName>
    </submittedName>
</protein>
<evidence type="ECO:0000313" key="1">
    <source>
        <dbReference type="EMBL" id="KAF5939934.1"/>
    </source>
</evidence>
<proteinExistence type="predicted"/>
<sequence length="111" mass="12203">MASREPGHLAYSGRLIGGCRSVAVWIREENGKSSFQMVAMMGGRREQIFVQESKFGGGWEGFALVLERFAFGDGGASRKKSQPMVKAVGRLPLAIAAVHRDRDAGMWCSRR</sequence>
<reference evidence="1 2" key="2">
    <citation type="submission" date="2020-07" db="EMBL/GenBank/DDBJ databases">
        <title>Genome assembly of wild tea tree DASZ reveals pedigree and selection history of tea varieties.</title>
        <authorList>
            <person name="Zhang W."/>
        </authorList>
    </citation>
    <scope>NUCLEOTIDE SEQUENCE [LARGE SCALE GENOMIC DNA]</scope>
    <source>
        <strain evidence="2">cv. G240</strain>
        <tissue evidence="1">Leaf</tissue>
    </source>
</reference>